<feature type="compositionally biased region" description="Basic and acidic residues" evidence="1">
    <location>
        <begin position="85"/>
        <end position="97"/>
    </location>
</feature>
<protein>
    <submittedName>
        <fullName evidence="2">Uncharacterized protein</fullName>
    </submittedName>
</protein>
<organism evidence="2 3">
    <name type="scientific">Clonostachys chloroleuca</name>
    <dbReference type="NCBI Taxonomy" id="1926264"/>
    <lineage>
        <taxon>Eukaryota</taxon>
        <taxon>Fungi</taxon>
        <taxon>Dikarya</taxon>
        <taxon>Ascomycota</taxon>
        <taxon>Pezizomycotina</taxon>
        <taxon>Sordariomycetes</taxon>
        <taxon>Hypocreomycetidae</taxon>
        <taxon>Hypocreales</taxon>
        <taxon>Bionectriaceae</taxon>
        <taxon>Clonostachys</taxon>
    </lineage>
</organism>
<name>A0AA35MA06_9HYPO</name>
<gene>
    <name evidence="2" type="ORF">CCHLO57077_00007237</name>
</gene>
<keyword evidence="3" id="KW-1185">Reference proteome</keyword>
<proteinExistence type="predicted"/>
<reference evidence="2" key="1">
    <citation type="submission" date="2023-01" db="EMBL/GenBank/DDBJ databases">
        <authorList>
            <person name="Piombo E."/>
        </authorList>
    </citation>
    <scope>NUCLEOTIDE SEQUENCE</scope>
</reference>
<evidence type="ECO:0000313" key="2">
    <source>
        <dbReference type="EMBL" id="CAI6092749.1"/>
    </source>
</evidence>
<dbReference type="AlphaFoldDB" id="A0AA35MA06"/>
<evidence type="ECO:0000313" key="3">
    <source>
        <dbReference type="Proteomes" id="UP001160390"/>
    </source>
</evidence>
<evidence type="ECO:0000256" key="1">
    <source>
        <dbReference type="SAM" id="MobiDB-lite"/>
    </source>
</evidence>
<accession>A0AA35MA06</accession>
<dbReference type="Proteomes" id="UP001160390">
    <property type="component" value="Unassembled WGS sequence"/>
</dbReference>
<feature type="region of interest" description="Disordered" evidence="1">
    <location>
        <begin position="33"/>
        <end position="97"/>
    </location>
</feature>
<dbReference type="EMBL" id="CABFNP030001239">
    <property type="protein sequence ID" value="CAI6092749.1"/>
    <property type="molecule type" value="Genomic_DNA"/>
</dbReference>
<sequence length="97" mass="10812">MSHAMIGRCRRLPWNTRAFTSLGANAMAKNLTLQDNLRRTPTESEEDVVADRSTDDPLPPGKHNTIRMPAGDAQPRPTESEEDVVADRSNEDPLRSK</sequence>
<comment type="caution">
    <text evidence="2">The sequence shown here is derived from an EMBL/GenBank/DDBJ whole genome shotgun (WGS) entry which is preliminary data.</text>
</comment>